<dbReference type="GO" id="GO:0003700">
    <property type="term" value="F:DNA-binding transcription factor activity"/>
    <property type="evidence" value="ECO:0007669"/>
    <property type="project" value="InterPro"/>
</dbReference>
<dbReference type="Gene3D" id="3.40.50.10490">
    <property type="entry name" value="Glucose-6-phosphate isomerase like protein, domain 1"/>
    <property type="match status" value="1"/>
</dbReference>
<dbReference type="Pfam" id="PF01418">
    <property type="entry name" value="HTH_6"/>
    <property type="match status" value="1"/>
</dbReference>
<dbReference type="PANTHER" id="PTHR30514">
    <property type="entry name" value="GLUCOKINASE"/>
    <property type="match status" value="1"/>
</dbReference>
<keyword evidence="1" id="KW-0805">Transcription regulation</keyword>
<evidence type="ECO:0000256" key="3">
    <source>
        <dbReference type="ARBA" id="ARBA00023163"/>
    </source>
</evidence>
<dbReference type="InterPro" id="IPR000281">
    <property type="entry name" value="HTH_RpiR"/>
</dbReference>
<dbReference type="InterPro" id="IPR009057">
    <property type="entry name" value="Homeodomain-like_sf"/>
</dbReference>
<dbReference type="SUPFAM" id="SSF46689">
    <property type="entry name" value="Homeodomain-like"/>
    <property type="match status" value="1"/>
</dbReference>
<keyword evidence="3" id="KW-0804">Transcription</keyword>
<dbReference type="RefSeq" id="WP_074572949.1">
    <property type="nucleotide sequence ID" value="NZ_FNJQ01000026.1"/>
</dbReference>
<dbReference type="InterPro" id="IPR047640">
    <property type="entry name" value="RpiR-like"/>
</dbReference>
<dbReference type="CDD" id="cd05013">
    <property type="entry name" value="SIS_RpiR"/>
    <property type="match status" value="1"/>
</dbReference>
<keyword evidence="2" id="KW-0238">DNA-binding</keyword>
<dbReference type="Proteomes" id="UP000182412">
    <property type="component" value="Unassembled WGS sequence"/>
</dbReference>
<dbReference type="EMBL" id="FNJQ01000026">
    <property type="protein sequence ID" value="SDP57327.1"/>
    <property type="molecule type" value="Genomic_DNA"/>
</dbReference>
<protein>
    <submittedName>
        <fullName evidence="5">Transcriptional regulator, RpiR family</fullName>
    </submittedName>
</protein>
<proteinExistence type="predicted"/>
<dbReference type="AlphaFoldDB" id="A0A1H0TTG0"/>
<dbReference type="InterPro" id="IPR035472">
    <property type="entry name" value="RpiR-like_SIS"/>
</dbReference>
<evidence type="ECO:0000256" key="2">
    <source>
        <dbReference type="ARBA" id="ARBA00023125"/>
    </source>
</evidence>
<evidence type="ECO:0000313" key="5">
    <source>
        <dbReference type="EMBL" id="SDP57327.1"/>
    </source>
</evidence>
<reference evidence="5 6" key="1">
    <citation type="submission" date="2016-10" db="EMBL/GenBank/DDBJ databases">
        <authorList>
            <person name="de Groot N.N."/>
        </authorList>
    </citation>
    <scope>NUCLEOTIDE SEQUENCE [LARGE SCALE GENOMIC DNA]</scope>
    <source>
        <strain evidence="5 6">S137</strain>
    </source>
</reference>
<dbReference type="InterPro" id="IPR036388">
    <property type="entry name" value="WH-like_DNA-bd_sf"/>
</dbReference>
<sequence>MRLLKAMQEKERFSCTEENIVDYILAHPAQIAEMTTRELAEKTYTSPAAIFRLCQKLGLKGYNEFKIKFTSEINRTLPCGSHIMRRPITDKDSTSDIVRKIAQLEVEAIEETKNEMDLHQLERIAALLDKSTIIDIYAYDQNYSLAQMAVYNFLQIQRMAVAHNSLNSQLSAALCSDQTHIAFIISRSGLNQRLIRTAKILKKRNVPTVLLSTSRQTELASLCPEFLYVANTIDYLDLGGNIFSVGVRYYFDVLISMLLSHHFQEVEDFYVEFENYLGHAEDKNRLW</sequence>
<dbReference type="PANTHER" id="PTHR30514:SF10">
    <property type="entry name" value="MURR_RPIR FAMILY TRANSCRIPTIONAL REGULATOR"/>
    <property type="match status" value="1"/>
</dbReference>
<dbReference type="GO" id="GO:1901135">
    <property type="term" value="P:carbohydrate derivative metabolic process"/>
    <property type="evidence" value="ECO:0007669"/>
    <property type="project" value="InterPro"/>
</dbReference>
<dbReference type="InterPro" id="IPR046348">
    <property type="entry name" value="SIS_dom_sf"/>
</dbReference>
<dbReference type="Gene3D" id="1.10.10.10">
    <property type="entry name" value="Winged helix-like DNA-binding domain superfamily/Winged helix DNA-binding domain"/>
    <property type="match status" value="1"/>
</dbReference>
<dbReference type="GO" id="GO:0097367">
    <property type="term" value="F:carbohydrate derivative binding"/>
    <property type="evidence" value="ECO:0007669"/>
    <property type="project" value="InterPro"/>
</dbReference>
<dbReference type="InterPro" id="IPR001347">
    <property type="entry name" value="SIS_dom"/>
</dbReference>
<dbReference type="SUPFAM" id="SSF53697">
    <property type="entry name" value="SIS domain"/>
    <property type="match status" value="1"/>
</dbReference>
<evidence type="ECO:0000313" key="6">
    <source>
        <dbReference type="Proteomes" id="UP000182412"/>
    </source>
</evidence>
<dbReference type="OrthoDB" id="3684496at2"/>
<dbReference type="PROSITE" id="PS51071">
    <property type="entry name" value="HTH_RPIR"/>
    <property type="match status" value="1"/>
</dbReference>
<gene>
    <name evidence="5" type="ORF">SAMN05216366_12612</name>
</gene>
<organism evidence="5 6">
    <name type="scientific">Selenomonas ruminantium</name>
    <dbReference type="NCBI Taxonomy" id="971"/>
    <lineage>
        <taxon>Bacteria</taxon>
        <taxon>Bacillati</taxon>
        <taxon>Bacillota</taxon>
        <taxon>Negativicutes</taxon>
        <taxon>Selenomonadales</taxon>
        <taxon>Selenomonadaceae</taxon>
        <taxon>Selenomonas</taxon>
    </lineage>
</organism>
<evidence type="ECO:0000259" key="4">
    <source>
        <dbReference type="PROSITE" id="PS51071"/>
    </source>
</evidence>
<dbReference type="Pfam" id="PF01380">
    <property type="entry name" value="SIS"/>
    <property type="match status" value="1"/>
</dbReference>
<feature type="domain" description="HTH rpiR-type" evidence="4">
    <location>
        <begin position="1"/>
        <end position="76"/>
    </location>
</feature>
<dbReference type="GO" id="GO:0003677">
    <property type="term" value="F:DNA binding"/>
    <property type="evidence" value="ECO:0007669"/>
    <property type="project" value="UniProtKB-KW"/>
</dbReference>
<evidence type="ECO:0000256" key="1">
    <source>
        <dbReference type="ARBA" id="ARBA00023015"/>
    </source>
</evidence>
<name>A0A1H0TTG0_SELRU</name>
<accession>A0A1H0TTG0</accession>